<dbReference type="Pfam" id="PF00583">
    <property type="entry name" value="Acetyltransf_1"/>
    <property type="match status" value="1"/>
</dbReference>
<evidence type="ECO:0000259" key="1">
    <source>
        <dbReference type="PROSITE" id="PS51186"/>
    </source>
</evidence>
<dbReference type="InterPro" id="IPR000182">
    <property type="entry name" value="GNAT_dom"/>
</dbReference>
<proteinExistence type="predicted"/>
<comment type="caution">
    <text evidence="2">The sequence shown here is derived from an EMBL/GenBank/DDBJ whole genome shotgun (WGS) entry which is preliminary data.</text>
</comment>
<dbReference type="SUPFAM" id="SSF55729">
    <property type="entry name" value="Acyl-CoA N-acyltransferases (Nat)"/>
    <property type="match status" value="1"/>
</dbReference>
<reference evidence="2 3" key="1">
    <citation type="submission" date="2016-11" db="EMBL/GenBank/DDBJ databases">
        <title>Genome sequence and comparative genomic analysis of clinical strain Elizabethkingia meningoseptica 61421 PRCM.</title>
        <authorList>
            <person name="Wang M."/>
            <person name="Hu S."/>
            <person name="Cao L."/>
            <person name="Jiang T."/>
            <person name="Zhou Y."/>
            <person name="Ming D."/>
        </authorList>
    </citation>
    <scope>NUCLEOTIDE SEQUENCE [LARGE SCALE GENOMIC DNA]</scope>
    <source>
        <strain evidence="2 3">61421 PRCM</strain>
    </source>
</reference>
<sequence>MKPIISGNLIETWLTGWSLSRDLPLPVKHKSGFKVEVNWEMQKERYVFPVLNEDFFQLAMAVEEPWIFLKVCAEPSVLKYKIPDRWIIQPQGYLMGYTNRADKRSNELPDGYSQERNEYNSVFEIRITDREGEMASTGRVVLVDDYAVFDRIETNPKHRRKGLATHVLNKLQEIADAQGIRQHILVATQEGKILYESLGWEVYSLYTSIVIPG</sequence>
<dbReference type="Gene3D" id="3.40.630.30">
    <property type="match status" value="1"/>
</dbReference>
<dbReference type="EMBL" id="MPOG01000007">
    <property type="protein sequence ID" value="OOH96835.1"/>
    <property type="molecule type" value="Genomic_DNA"/>
</dbReference>
<keyword evidence="3" id="KW-1185">Reference proteome</keyword>
<dbReference type="AlphaFoldDB" id="A0A1V3U2F2"/>
<name>A0A1V3U2F2_ELIME</name>
<dbReference type="InterPro" id="IPR016181">
    <property type="entry name" value="Acyl_CoA_acyltransferase"/>
</dbReference>
<evidence type="ECO:0000313" key="3">
    <source>
        <dbReference type="Proteomes" id="UP000188947"/>
    </source>
</evidence>
<dbReference type="Proteomes" id="UP000188947">
    <property type="component" value="Unassembled WGS sequence"/>
</dbReference>
<evidence type="ECO:0000313" key="2">
    <source>
        <dbReference type="EMBL" id="OOH96835.1"/>
    </source>
</evidence>
<keyword evidence="2" id="KW-0808">Transferase</keyword>
<dbReference type="OrthoDB" id="4966223at2"/>
<dbReference type="STRING" id="238.BBD35_16000"/>
<accession>A0A1V3U2F2</accession>
<dbReference type="PROSITE" id="PS51186">
    <property type="entry name" value="GNAT"/>
    <property type="match status" value="1"/>
</dbReference>
<organism evidence="2 3">
    <name type="scientific">Elizabethkingia meningoseptica</name>
    <name type="common">Chryseobacterium meningosepticum</name>
    <dbReference type="NCBI Taxonomy" id="238"/>
    <lineage>
        <taxon>Bacteria</taxon>
        <taxon>Pseudomonadati</taxon>
        <taxon>Bacteroidota</taxon>
        <taxon>Flavobacteriia</taxon>
        <taxon>Flavobacteriales</taxon>
        <taxon>Weeksellaceae</taxon>
        <taxon>Elizabethkingia</taxon>
    </lineage>
</organism>
<dbReference type="eggNOG" id="COG3393">
    <property type="taxonomic scope" value="Bacteria"/>
</dbReference>
<gene>
    <name evidence="2" type="ORF">BMF97_06110</name>
</gene>
<dbReference type="GO" id="GO:0016747">
    <property type="term" value="F:acyltransferase activity, transferring groups other than amino-acyl groups"/>
    <property type="evidence" value="ECO:0007669"/>
    <property type="project" value="InterPro"/>
</dbReference>
<dbReference type="CDD" id="cd04301">
    <property type="entry name" value="NAT_SF"/>
    <property type="match status" value="1"/>
</dbReference>
<dbReference type="RefSeq" id="WP_069214585.1">
    <property type="nucleotide sequence ID" value="NZ_CP016378.1"/>
</dbReference>
<protein>
    <submittedName>
        <fullName evidence="2">GNAT family N-acetyltransferase</fullName>
    </submittedName>
</protein>
<feature type="domain" description="N-acetyltransferase" evidence="1">
    <location>
        <begin position="83"/>
        <end position="213"/>
    </location>
</feature>